<comment type="caution">
    <text evidence="1">The sequence shown here is derived from an EMBL/GenBank/DDBJ whole genome shotgun (WGS) entry which is preliminary data.</text>
</comment>
<protein>
    <submittedName>
        <fullName evidence="1">Uncharacterized protein</fullName>
    </submittedName>
</protein>
<dbReference type="PROSITE" id="PS51257">
    <property type="entry name" value="PROKAR_LIPOPROTEIN"/>
    <property type="match status" value="1"/>
</dbReference>
<gene>
    <name evidence="1" type="ORF">GM921_11900</name>
</gene>
<evidence type="ECO:0000313" key="2">
    <source>
        <dbReference type="Proteomes" id="UP000601055"/>
    </source>
</evidence>
<dbReference type="EMBL" id="WNXD01000002">
    <property type="protein sequence ID" value="MBB2146193.1"/>
    <property type="molecule type" value="Genomic_DNA"/>
</dbReference>
<keyword evidence="2" id="KW-1185">Reference proteome</keyword>
<proteinExistence type="predicted"/>
<organism evidence="1 2">
    <name type="scientific">Pedobacter planticolens</name>
    <dbReference type="NCBI Taxonomy" id="2679964"/>
    <lineage>
        <taxon>Bacteria</taxon>
        <taxon>Pseudomonadati</taxon>
        <taxon>Bacteroidota</taxon>
        <taxon>Sphingobacteriia</taxon>
        <taxon>Sphingobacteriales</taxon>
        <taxon>Sphingobacteriaceae</taxon>
        <taxon>Pedobacter</taxon>
    </lineage>
</organism>
<reference evidence="1" key="1">
    <citation type="submission" date="2019-11" db="EMBL/GenBank/DDBJ databases">
        <title>Description of Pedobacter sp. LMG 31464T.</title>
        <authorList>
            <person name="Carlier A."/>
            <person name="Qi S."/>
            <person name="Vandamme P."/>
        </authorList>
    </citation>
    <scope>NUCLEOTIDE SEQUENCE</scope>
    <source>
        <strain evidence="1">LMG 31464</strain>
    </source>
</reference>
<name>A0A923E173_9SPHI</name>
<sequence>MMKNKNPYIAIVALCMLIILVYSCRKDFLSGEDVDPKVEWAKNYFKESLLPNEGNLVDPRQYITDALQASLMSQKKGNMKIPIWQKAMEGKTRLYDFVEVPLKYTSKVTPMLYSHEEGKNTVKTANKDVLKASLDRLIIYKNKDGKVNQRIISFIPTEQYLARHNGDISHNRSNKLDKDFDGTLIYREWNGAFLFALIIKDGRAIKKLSLENKTKFRKTAFSGDDCEYVDIYEWFQYCYYIGDSPEPYYCGEPFAEYVTTIEVCPPPGGDDPCLDPANFNTAECGGDGGEGCRGCEIPVEPVPVDTLNNLLDSCLKDAVQKALASGVKNDFKNIMDNTFLEDDNLILSINEGNLLDANNLPDTSTAGITSNISFFTQNQQDYRAINITLNKNVLGGASQELAVVTLYHEILHAYLLTLGGLYGNNNGPQHQYIASTFVSKLSNSLQGIFPALSNGDANSLAWLGLQNTPMWGLKGSNAQADLINILNKYKKGTLGTKCH</sequence>
<dbReference type="RefSeq" id="WP_182922861.1">
    <property type="nucleotide sequence ID" value="NZ_WNXD01000002.1"/>
</dbReference>
<accession>A0A923E173</accession>
<evidence type="ECO:0000313" key="1">
    <source>
        <dbReference type="EMBL" id="MBB2146193.1"/>
    </source>
</evidence>
<dbReference type="Proteomes" id="UP000601055">
    <property type="component" value="Unassembled WGS sequence"/>
</dbReference>
<dbReference type="AlphaFoldDB" id="A0A923E173"/>